<evidence type="ECO:0000259" key="1">
    <source>
        <dbReference type="Pfam" id="PF01850"/>
    </source>
</evidence>
<evidence type="ECO:0000313" key="3">
    <source>
        <dbReference type="Proteomes" id="UP000241436"/>
    </source>
</evidence>
<dbReference type="InterPro" id="IPR041705">
    <property type="entry name" value="PIN_Sll0205"/>
</dbReference>
<organism evidence="2 3">
    <name type="scientific">Candidatus Methylomirabilis limnetica</name>
    <dbReference type="NCBI Taxonomy" id="2033718"/>
    <lineage>
        <taxon>Bacteria</taxon>
        <taxon>Candidatus Methylomirabilota</taxon>
        <taxon>Candidatus Methylomirabilia</taxon>
        <taxon>Candidatus Methylomirabilales</taxon>
        <taxon>Candidatus Methylomirabilaceae</taxon>
        <taxon>Candidatus Methylomirabilis</taxon>
    </lineage>
</organism>
<dbReference type="PANTHER" id="PTHR36173">
    <property type="entry name" value="RIBONUCLEASE VAPC16-RELATED"/>
    <property type="match status" value="1"/>
</dbReference>
<dbReference type="InterPro" id="IPR029060">
    <property type="entry name" value="PIN-like_dom_sf"/>
</dbReference>
<gene>
    <name evidence="2" type="ORF">CLG94_03110</name>
</gene>
<keyword evidence="3" id="KW-1185">Reference proteome</keyword>
<dbReference type="InterPro" id="IPR052919">
    <property type="entry name" value="TA_system_RNase"/>
</dbReference>
<dbReference type="SUPFAM" id="SSF88723">
    <property type="entry name" value="PIN domain-like"/>
    <property type="match status" value="1"/>
</dbReference>
<proteinExistence type="predicted"/>
<dbReference type="EMBL" id="NVQC01000013">
    <property type="protein sequence ID" value="PTL36682.1"/>
    <property type="molecule type" value="Genomic_DNA"/>
</dbReference>
<dbReference type="PANTHER" id="PTHR36173:SF1">
    <property type="entry name" value="RIBONUCLEASE VAPC22"/>
    <property type="match status" value="1"/>
</dbReference>
<comment type="caution">
    <text evidence="2">The sequence shown here is derived from an EMBL/GenBank/DDBJ whole genome shotgun (WGS) entry which is preliminary data.</text>
</comment>
<dbReference type="Pfam" id="PF01850">
    <property type="entry name" value="PIN"/>
    <property type="match status" value="1"/>
</dbReference>
<dbReference type="Proteomes" id="UP000241436">
    <property type="component" value="Unassembled WGS sequence"/>
</dbReference>
<reference evidence="2 3" key="1">
    <citation type="submission" date="2017-09" db="EMBL/GenBank/DDBJ databases">
        <title>Bloom of a denitrifying methanotroph, Candidatus Methylomirabilis limnetica, in a deep stratified lake.</title>
        <authorList>
            <person name="Graf J.S."/>
            <person name="Marchant H.K."/>
            <person name="Tienken D."/>
            <person name="Hach P.F."/>
            <person name="Brand A."/>
            <person name="Schubert C.J."/>
            <person name="Kuypers M.M."/>
            <person name="Milucka J."/>
        </authorList>
    </citation>
    <scope>NUCLEOTIDE SEQUENCE [LARGE SCALE GENOMIC DNA]</scope>
    <source>
        <strain evidence="2 3">Zug</strain>
    </source>
</reference>
<dbReference type="OrthoDB" id="9798990at2"/>
<evidence type="ECO:0000313" key="2">
    <source>
        <dbReference type="EMBL" id="PTL36682.1"/>
    </source>
</evidence>
<dbReference type="CDD" id="cd09872">
    <property type="entry name" value="PIN_Sll0205-like"/>
    <property type="match status" value="1"/>
</dbReference>
<feature type="domain" description="PIN" evidence="1">
    <location>
        <begin position="15"/>
        <end position="129"/>
    </location>
</feature>
<dbReference type="Gene3D" id="3.40.50.1010">
    <property type="entry name" value="5'-nuclease"/>
    <property type="match status" value="1"/>
</dbReference>
<name>A0A2T4U019_9BACT</name>
<dbReference type="InterPro" id="IPR002716">
    <property type="entry name" value="PIN_dom"/>
</dbReference>
<reference evidence="3" key="2">
    <citation type="journal article" date="2018" name="Environ. Microbiol.">
        <title>Bloom of a denitrifying methanotroph, 'Candidatus Methylomirabilis limnetica', in a deep stratified lake.</title>
        <authorList>
            <person name="Graf J.S."/>
            <person name="Mayr M.J."/>
            <person name="Marchant H.K."/>
            <person name="Tienken D."/>
            <person name="Hach P.F."/>
            <person name="Brand A."/>
            <person name="Schubert C.J."/>
            <person name="Kuypers M.M."/>
            <person name="Milucka J."/>
        </authorList>
    </citation>
    <scope>NUCLEOTIDE SEQUENCE [LARGE SCALE GENOMIC DNA]</scope>
    <source>
        <strain evidence="3">Zug</strain>
    </source>
</reference>
<sequence>MHGEDCGRYHFARTTHILLWALLEPARLSKRVATALQDPANELWVSPISTWEMILLAEKGRVILEPDPATWIRKVYRTIAFQEAVLNHEVAIQSRSVDLPYQDPADRFLIASARVYDLTLVTADDRLLHFKQASILPNR</sequence>
<accession>A0A2T4U019</accession>
<protein>
    <submittedName>
        <fullName evidence="2">PIN domain nuclease</fullName>
    </submittedName>
</protein>
<dbReference type="AlphaFoldDB" id="A0A2T4U019"/>